<dbReference type="PANTHER" id="PTHR31650:SF67">
    <property type="entry name" value="O-ACYLTRANSFERASE WSD1 C-TERMINAL DOMAIN-CONTAINING PROTEIN"/>
    <property type="match status" value="1"/>
</dbReference>
<evidence type="ECO:0000313" key="15">
    <source>
        <dbReference type="EnsemblPlants" id="HORVU.MOREX.r3.5HG0499130.1"/>
    </source>
</evidence>
<dbReference type="InterPro" id="IPR045034">
    <property type="entry name" value="O-acyltransferase_WSD1-like"/>
</dbReference>
<evidence type="ECO:0000259" key="13">
    <source>
        <dbReference type="Pfam" id="PF03007"/>
    </source>
</evidence>
<dbReference type="GO" id="GO:0008374">
    <property type="term" value="F:O-acyltransferase activity"/>
    <property type="evidence" value="ECO:0000318"/>
    <property type="project" value="GO_Central"/>
</dbReference>
<keyword evidence="16" id="KW-1185">Reference proteome</keyword>
<organism evidence="15 16">
    <name type="scientific">Hordeum vulgare subsp. vulgare</name>
    <name type="common">Domesticated barley</name>
    <dbReference type="NCBI Taxonomy" id="112509"/>
    <lineage>
        <taxon>Eukaryota</taxon>
        <taxon>Viridiplantae</taxon>
        <taxon>Streptophyta</taxon>
        <taxon>Embryophyta</taxon>
        <taxon>Tracheophyta</taxon>
        <taxon>Spermatophyta</taxon>
        <taxon>Magnoliopsida</taxon>
        <taxon>Liliopsida</taxon>
        <taxon>Poales</taxon>
        <taxon>Poaceae</taxon>
        <taxon>BOP clade</taxon>
        <taxon>Pooideae</taxon>
        <taxon>Triticodae</taxon>
        <taxon>Triticeae</taxon>
        <taxon>Hordeinae</taxon>
        <taxon>Hordeum</taxon>
    </lineage>
</organism>
<evidence type="ECO:0000256" key="1">
    <source>
        <dbReference type="ARBA" id="ARBA00004162"/>
    </source>
</evidence>
<keyword evidence="12" id="KW-1133">Transmembrane helix</keyword>
<keyword evidence="6" id="KW-0256">Endoplasmic reticulum</keyword>
<comment type="similarity">
    <text evidence="8">In the N-terminal section; belongs to the long-chain O-acyltransferase family.</text>
</comment>
<feature type="domain" description="O-acyltransferase WSD1-like N-terminal" evidence="13">
    <location>
        <begin position="110"/>
        <end position="335"/>
    </location>
</feature>
<dbReference type="GO" id="GO:0019432">
    <property type="term" value="P:triglyceride biosynthetic process"/>
    <property type="evidence" value="ECO:0000318"/>
    <property type="project" value="GO_Central"/>
</dbReference>
<dbReference type="InterPro" id="IPR004255">
    <property type="entry name" value="O-acyltransferase_WSD1_N"/>
</dbReference>
<evidence type="ECO:0000313" key="16">
    <source>
        <dbReference type="Proteomes" id="UP000011116"/>
    </source>
</evidence>
<reference evidence="16" key="1">
    <citation type="journal article" date="2012" name="Nature">
        <title>A physical, genetic and functional sequence assembly of the barley genome.</title>
        <authorList>
            <consortium name="The International Barley Genome Sequencing Consortium"/>
            <person name="Mayer K.F."/>
            <person name="Waugh R."/>
            <person name="Brown J.W."/>
            <person name="Schulman A."/>
            <person name="Langridge P."/>
            <person name="Platzer M."/>
            <person name="Fincher G.B."/>
            <person name="Muehlbauer G.J."/>
            <person name="Sato K."/>
            <person name="Close T.J."/>
            <person name="Wise R.P."/>
            <person name="Stein N."/>
        </authorList>
    </citation>
    <scope>NUCLEOTIDE SEQUENCE [LARGE SCALE GENOMIC DNA]</scope>
    <source>
        <strain evidence="16">cv. Morex</strain>
    </source>
</reference>
<accession>A0A8I6YIP8</accession>
<dbReference type="GO" id="GO:0005789">
    <property type="term" value="C:endoplasmic reticulum membrane"/>
    <property type="evidence" value="ECO:0007669"/>
    <property type="project" value="UniProtKB-SubCell"/>
</dbReference>
<comment type="pathway">
    <text evidence="3">Glycerolipid metabolism; triacylglycerol biosynthesis.</text>
</comment>
<evidence type="ECO:0000256" key="10">
    <source>
        <dbReference type="ARBA" id="ARBA00048109"/>
    </source>
</evidence>
<comment type="subcellular location">
    <subcellularLocation>
        <location evidence="1">Cell membrane</location>
        <topology evidence="1">Single-pass membrane protein</topology>
    </subcellularLocation>
    <subcellularLocation>
        <location evidence="2">Endoplasmic reticulum membrane</location>
    </subcellularLocation>
</comment>
<keyword evidence="7" id="KW-0012">Acyltransferase</keyword>
<keyword evidence="5" id="KW-0808">Transferase</keyword>
<name>A0A8I6YIP8_HORVV</name>
<proteinExistence type="inferred from homology"/>
<evidence type="ECO:0000256" key="9">
    <source>
        <dbReference type="ARBA" id="ARBA00047604"/>
    </source>
</evidence>
<evidence type="ECO:0000256" key="5">
    <source>
        <dbReference type="ARBA" id="ARBA00022679"/>
    </source>
</evidence>
<evidence type="ECO:0000256" key="3">
    <source>
        <dbReference type="ARBA" id="ARBA00004771"/>
    </source>
</evidence>
<keyword evidence="12" id="KW-0472">Membrane</keyword>
<dbReference type="InterPro" id="IPR023213">
    <property type="entry name" value="CAT-like_dom_sf"/>
</dbReference>
<evidence type="ECO:0000256" key="11">
    <source>
        <dbReference type="SAM" id="MobiDB-lite"/>
    </source>
</evidence>
<evidence type="ECO:0000256" key="6">
    <source>
        <dbReference type="ARBA" id="ARBA00022824"/>
    </source>
</evidence>
<feature type="transmembrane region" description="Helical" evidence="12">
    <location>
        <begin position="265"/>
        <end position="289"/>
    </location>
</feature>
<evidence type="ECO:0000256" key="8">
    <source>
        <dbReference type="ARBA" id="ARBA00024360"/>
    </source>
</evidence>
<evidence type="ECO:0000256" key="12">
    <source>
        <dbReference type="SAM" id="Phobius"/>
    </source>
</evidence>
<protein>
    <recommendedName>
        <fullName evidence="17">Diacylglycerol O-acyltransferase</fullName>
    </recommendedName>
</protein>
<feature type="domain" description="O-acyltransferase WSD1 C-terminal" evidence="14">
    <location>
        <begin position="393"/>
        <end position="537"/>
    </location>
</feature>
<dbReference type="GO" id="GO:0047196">
    <property type="term" value="F:long-chain-alcohol O-fatty-acyltransferase activity"/>
    <property type="evidence" value="ECO:0007669"/>
    <property type="project" value="UniProtKB-EC"/>
</dbReference>
<dbReference type="Gramene" id="HORVU.MOREX.r3.5HG0499130.1">
    <property type="protein sequence ID" value="HORVU.MOREX.r3.5HG0499130.1"/>
    <property type="gene ID" value="HORVU.MOREX.r3.5HG0499130"/>
</dbReference>
<dbReference type="Pfam" id="PF03007">
    <property type="entry name" value="WS_DGAT_cat"/>
    <property type="match status" value="1"/>
</dbReference>
<dbReference type="GO" id="GO:0005886">
    <property type="term" value="C:plasma membrane"/>
    <property type="evidence" value="ECO:0000318"/>
    <property type="project" value="GO_Central"/>
</dbReference>
<evidence type="ECO:0000256" key="7">
    <source>
        <dbReference type="ARBA" id="ARBA00023315"/>
    </source>
</evidence>
<dbReference type="GO" id="GO:0004144">
    <property type="term" value="F:diacylglycerol O-acyltransferase activity"/>
    <property type="evidence" value="ECO:0007669"/>
    <property type="project" value="UniProtKB-EC"/>
</dbReference>
<keyword evidence="12" id="KW-0812">Transmembrane</keyword>
<dbReference type="SMR" id="A0A8I6YIP8"/>
<dbReference type="UniPathway" id="UPA00282"/>
<dbReference type="EnsemblPlants" id="HORVU.MOREX.r3.5HG0499130.1">
    <property type="protein sequence ID" value="HORVU.MOREX.r3.5HG0499130.1"/>
    <property type="gene ID" value="HORVU.MOREX.r3.5HG0499130"/>
</dbReference>
<sequence>MCCSTPSHSIRAAIDPVASNSSSLETKVAMGSADSPSVAALPTSGRLFPVRTPRSAPAPGSNYESTMTDDSLAAAAAEEEPVSPTARLMEDIYIVVTVGLGCPVNLPVFSAGIAAQLARYPRFSSIQVTDEYNGGNPRWVRTAVNVDDHMIVPTLDPAAMEADPDRAVEDYKTSLPALPMDPSRPLWEFHFLDFPTSEATSTVVIRVHHSMGDGMSLITLLLASARSAADPARLPAMPEQPSRTGAIYTPRPRSAGFLESFVMRIWLYLMLAWNTVVDVIFFAATILFLRDPDTVFRRGDSDVTLKPRRRFVHRSLSLDDVKYIKNAMNCTVNDVLVGATSAALSRYYFRQYGYSKTRKLCLRSALFVNTRPTASLQKYVNMIESGKSSEVAWGNQLGYILLPFHLAMHDDPLAYVRKAKKTVDRKKSSLEVIFTCKMSEFFLKMLGLKAGAFIFQRMFTNTTISFSNMVGPTEQVEFYGHPAIFIAPSIYGIPQALGVHYQSYNRTLKVILSVNEEIFPDYAQLLDDFAQSFGHIKDAASRISTPVKKE</sequence>
<dbReference type="PANTHER" id="PTHR31650">
    <property type="entry name" value="O-ACYLTRANSFERASE (WSD1-LIKE) FAMILY PROTEIN"/>
    <property type="match status" value="1"/>
</dbReference>
<comment type="catalytic activity">
    <reaction evidence="9">
        <text>a long chain fatty alcohol + a fatty acyl-CoA = a long-chain alcohol wax ester + CoA</text>
        <dbReference type="Rhea" id="RHEA:38443"/>
        <dbReference type="ChEBI" id="CHEBI:17135"/>
        <dbReference type="ChEBI" id="CHEBI:57287"/>
        <dbReference type="ChEBI" id="CHEBI:77636"/>
        <dbReference type="ChEBI" id="CHEBI:235323"/>
        <dbReference type="EC" id="2.3.1.75"/>
    </reaction>
</comment>
<gene>
    <name evidence="15" type="primary">LOC123398997</name>
</gene>
<comment type="catalytic activity">
    <reaction evidence="10">
        <text>an acyl-CoA + a 1,2-diacyl-sn-glycerol = a triacyl-sn-glycerol + CoA</text>
        <dbReference type="Rhea" id="RHEA:10868"/>
        <dbReference type="ChEBI" id="CHEBI:17815"/>
        <dbReference type="ChEBI" id="CHEBI:57287"/>
        <dbReference type="ChEBI" id="CHEBI:58342"/>
        <dbReference type="ChEBI" id="CHEBI:64615"/>
        <dbReference type="EC" id="2.3.1.20"/>
    </reaction>
</comment>
<evidence type="ECO:0000256" key="2">
    <source>
        <dbReference type="ARBA" id="ARBA00004586"/>
    </source>
</evidence>
<comment type="pathway">
    <text evidence="4">Lipid metabolism.</text>
</comment>
<evidence type="ECO:0000256" key="4">
    <source>
        <dbReference type="ARBA" id="ARBA00005189"/>
    </source>
</evidence>
<dbReference type="SUPFAM" id="SSF52777">
    <property type="entry name" value="CoA-dependent acyltransferases"/>
    <property type="match status" value="1"/>
</dbReference>
<reference evidence="15" key="3">
    <citation type="submission" date="2022-01" db="UniProtKB">
        <authorList>
            <consortium name="EnsemblPlants"/>
        </authorList>
    </citation>
    <scope>IDENTIFICATION</scope>
    <source>
        <strain evidence="15">subsp. vulgare</strain>
    </source>
</reference>
<dbReference type="Gene3D" id="3.30.559.10">
    <property type="entry name" value="Chloramphenicol acetyltransferase-like domain"/>
    <property type="match status" value="1"/>
</dbReference>
<dbReference type="InterPro" id="IPR009721">
    <property type="entry name" value="O-acyltransferase_WSD1_C"/>
</dbReference>
<dbReference type="AlphaFoldDB" id="A0A8I6YIP8"/>
<evidence type="ECO:0000259" key="14">
    <source>
        <dbReference type="Pfam" id="PF06974"/>
    </source>
</evidence>
<dbReference type="Proteomes" id="UP000011116">
    <property type="component" value="Chromosome 5H"/>
</dbReference>
<evidence type="ECO:0008006" key="17">
    <source>
        <dbReference type="Google" id="ProtNLM"/>
    </source>
</evidence>
<reference evidence="15" key="2">
    <citation type="submission" date="2020-10" db="EMBL/GenBank/DDBJ databases">
        <authorList>
            <person name="Scholz U."/>
            <person name="Mascher M."/>
            <person name="Fiebig A."/>
        </authorList>
    </citation>
    <scope>NUCLEOTIDE SEQUENCE [LARGE SCALE GENOMIC DNA]</scope>
    <source>
        <strain evidence="15">cv. Morex</strain>
    </source>
</reference>
<dbReference type="Pfam" id="PF06974">
    <property type="entry name" value="WS_DGAT_C"/>
    <property type="match status" value="1"/>
</dbReference>
<feature type="region of interest" description="Disordered" evidence="11">
    <location>
        <begin position="43"/>
        <end position="77"/>
    </location>
</feature>